<evidence type="ECO:0000256" key="4">
    <source>
        <dbReference type="ARBA" id="ARBA00023015"/>
    </source>
</evidence>
<dbReference type="Gene3D" id="1.10.20.10">
    <property type="entry name" value="Histone, subunit A"/>
    <property type="match status" value="1"/>
</dbReference>
<reference evidence="9" key="1">
    <citation type="submission" date="2014-05" db="EMBL/GenBank/DDBJ databases">
        <title>The genome and life-stage specific transcriptomes of Globodera pallida elucidate key aspects of plant parasitism by a cyst nematode.</title>
        <authorList>
            <person name="Cotton J.A."/>
            <person name="Lilley C.J."/>
            <person name="Jones L.M."/>
            <person name="Kikuchi T."/>
            <person name="Reid A.J."/>
            <person name="Thorpe P."/>
            <person name="Tsai I.J."/>
            <person name="Beasley H."/>
            <person name="Blok V."/>
            <person name="Cock P.J.A."/>
            <person name="Van den Akker S.E."/>
            <person name="Holroyd N."/>
            <person name="Hunt M."/>
            <person name="Mantelin S."/>
            <person name="Naghra H."/>
            <person name="Pain A."/>
            <person name="Palomares-Rius J.E."/>
            <person name="Zarowiecki M."/>
            <person name="Berriman M."/>
            <person name="Jones J.T."/>
            <person name="Urwin P.E."/>
        </authorList>
    </citation>
    <scope>NUCLEOTIDE SEQUENCE [LARGE SCALE GENOMIC DNA]</scope>
    <source>
        <strain evidence="9">Lindley</strain>
    </source>
</reference>
<dbReference type="GO" id="GO:0005669">
    <property type="term" value="C:transcription factor TFIID complex"/>
    <property type="evidence" value="ECO:0007669"/>
    <property type="project" value="InterPro"/>
</dbReference>
<comment type="similarity">
    <text evidence="2">Belongs to the TAF8 family.</text>
</comment>
<keyword evidence="6" id="KW-0539">Nucleus</keyword>
<evidence type="ECO:0000259" key="8">
    <source>
        <dbReference type="SMART" id="SM00576"/>
    </source>
</evidence>
<dbReference type="InterPro" id="IPR037818">
    <property type="entry name" value="TAF8"/>
</dbReference>
<dbReference type="PANTHER" id="PTHR46469:SF1">
    <property type="entry name" value="TRANSCRIPTION INITIATION FACTOR TFIID SUBUNIT 8"/>
    <property type="match status" value="1"/>
</dbReference>
<proteinExistence type="inferred from homology"/>
<dbReference type="Pfam" id="PF10406">
    <property type="entry name" value="TAF8_C"/>
    <property type="match status" value="1"/>
</dbReference>
<evidence type="ECO:0000256" key="3">
    <source>
        <dbReference type="ARBA" id="ARBA00017307"/>
    </source>
</evidence>
<dbReference type="SUPFAM" id="SSF47113">
    <property type="entry name" value="Histone-fold"/>
    <property type="match status" value="1"/>
</dbReference>
<dbReference type="OrthoDB" id="2193813at2759"/>
<keyword evidence="4" id="KW-0805">Transcription regulation</keyword>
<feature type="domain" description="Bromodomain associated" evidence="8">
    <location>
        <begin position="35"/>
        <end position="112"/>
    </location>
</feature>
<dbReference type="GO" id="GO:0006367">
    <property type="term" value="P:transcription initiation at RNA polymerase II promoter"/>
    <property type="evidence" value="ECO:0007669"/>
    <property type="project" value="TreeGrafter"/>
</dbReference>
<keyword evidence="9" id="KW-1185">Reference proteome</keyword>
<dbReference type="PANTHER" id="PTHR46469">
    <property type="entry name" value="TRANSCRIPTION INITIATION FACTOR TFIID SUBUNIT 8"/>
    <property type="match status" value="1"/>
</dbReference>
<reference evidence="10" key="2">
    <citation type="submission" date="2016-06" db="UniProtKB">
        <authorList>
            <consortium name="WormBaseParasite"/>
        </authorList>
    </citation>
    <scope>IDENTIFICATION</scope>
</reference>
<evidence type="ECO:0000313" key="9">
    <source>
        <dbReference type="Proteomes" id="UP000050741"/>
    </source>
</evidence>
<sequence length="312" mass="34713">MALPTNLELSTGCHQNVSNSADSHHGNAVFYSAPFQVYRHILRQCVASMCHSVGFHSVQEGSLDALTMLLLRFCSKTCQSSRALCEHTGRSLVNAGDIYMALLNEGRPKLANLHDFLYRIRRKKQQQQHTFSVLPESPLKVSPILHIADPRPHPSHFPNFLPPFPEPHTYIRSEVRDETATNYESARRLDAQNKRSWEMSLVRFTLTQYPTVPVFRELDARLMFEAKDAAVLLPFDEPRSYLSALLTDDADQPGDDEQHNDYFARILSKEMDEDGDDDGGGMEAEAGGAGGTSSTTAKEVGAGYINGGTTNI</sequence>
<organism evidence="9 10">
    <name type="scientific">Globodera pallida</name>
    <name type="common">Potato cyst nematode worm</name>
    <name type="synonym">Heterodera pallida</name>
    <dbReference type="NCBI Taxonomy" id="36090"/>
    <lineage>
        <taxon>Eukaryota</taxon>
        <taxon>Metazoa</taxon>
        <taxon>Ecdysozoa</taxon>
        <taxon>Nematoda</taxon>
        <taxon>Chromadorea</taxon>
        <taxon>Rhabditida</taxon>
        <taxon>Tylenchina</taxon>
        <taxon>Tylenchomorpha</taxon>
        <taxon>Tylenchoidea</taxon>
        <taxon>Heteroderidae</taxon>
        <taxon>Heteroderinae</taxon>
        <taxon>Globodera</taxon>
    </lineage>
</organism>
<dbReference type="Pfam" id="PF07524">
    <property type="entry name" value="Bromo_TP"/>
    <property type="match status" value="1"/>
</dbReference>
<dbReference type="WBParaSite" id="GPLIN_000508800">
    <property type="protein sequence ID" value="GPLIN_000508800"/>
    <property type="gene ID" value="GPLIN_000508800"/>
</dbReference>
<evidence type="ECO:0000256" key="7">
    <source>
        <dbReference type="SAM" id="MobiDB-lite"/>
    </source>
</evidence>
<dbReference type="Proteomes" id="UP000050741">
    <property type="component" value="Unassembled WGS sequence"/>
</dbReference>
<dbReference type="InterPro" id="IPR006565">
    <property type="entry name" value="BTP"/>
</dbReference>
<dbReference type="InterPro" id="IPR009072">
    <property type="entry name" value="Histone-fold"/>
</dbReference>
<dbReference type="InterPro" id="IPR019473">
    <property type="entry name" value="TFIID_su8_C"/>
</dbReference>
<evidence type="ECO:0000256" key="6">
    <source>
        <dbReference type="ARBA" id="ARBA00023242"/>
    </source>
</evidence>
<evidence type="ECO:0000256" key="1">
    <source>
        <dbReference type="ARBA" id="ARBA00004123"/>
    </source>
</evidence>
<dbReference type="GO" id="GO:0046982">
    <property type="term" value="F:protein heterodimerization activity"/>
    <property type="evidence" value="ECO:0007669"/>
    <property type="project" value="InterPro"/>
</dbReference>
<feature type="compositionally biased region" description="Acidic residues" evidence="7">
    <location>
        <begin position="271"/>
        <end position="280"/>
    </location>
</feature>
<dbReference type="AlphaFoldDB" id="A0A183BWU9"/>
<feature type="region of interest" description="Disordered" evidence="7">
    <location>
        <begin position="271"/>
        <end position="312"/>
    </location>
</feature>
<protein>
    <recommendedName>
        <fullName evidence="3">Transcription initiation factor TFIID subunit 8</fullName>
    </recommendedName>
</protein>
<evidence type="ECO:0000313" key="10">
    <source>
        <dbReference type="WBParaSite" id="GPLIN_000508800"/>
    </source>
</evidence>
<keyword evidence="5" id="KW-0804">Transcription</keyword>
<accession>A0A183BWU9</accession>
<evidence type="ECO:0000256" key="5">
    <source>
        <dbReference type="ARBA" id="ARBA00023163"/>
    </source>
</evidence>
<name>A0A183BWU9_GLOPA</name>
<dbReference type="SMART" id="SM00576">
    <property type="entry name" value="BTP"/>
    <property type="match status" value="1"/>
</dbReference>
<evidence type="ECO:0000256" key="2">
    <source>
        <dbReference type="ARBA" id="ARBA00008767"/>
    </source>
</evidence>
<comment type="subcellular location">
    <subcellularLocation>
        <location evidence="1">Nucleus</location>
    </subcellularLocation>
</comment>
<dbReference type="CDD" id="cd08049">
    <property type="entry name" value="TAF8"/>
    <property type="match status" value="1"/>
</dbReference>